<sequence>MHFTQQNFTSLGLLLPRSRKVKLENALTQAPPLWYVTAWGMLKVAEMMFPVKESSGLAARISERDSRRAIVPLRAKNEDDSGGFVELQCLEEVWRRGRGTKSAAGKQAEVGVGRQVSYFGAKRF</sequence>
<comment type="caution">
    <text evidence="1">The sequence shown here is derived from an EMBL/GenBank/DDBJ whole genome shotgun (WGS) entry which is preliminary data.</text>
</comment>
<accession>A0A0F9WUD7</accession>
<name>A0A0F9WUD7_TRIHA</name>
<gene>
    <name evidence="1" type="ORF">THAR02_11111</name>
</gene>
<dbReference type="EMBL" id="JOKZ01000734">
    <property type="protein sequence ID" value="KKO96785.1"/>
    <property type="molecule type" value="Genomic_DNA"/>
</dbReference>
<reference evidence="2" key="1">
    <citation type="journal article" date="2015" name="Genome Announc.">
        <title>Draft whole-genome sequence of the biocontrol agent Trichoderma harzianum T6776.</title>
        <authorList>
            <person name="Baroncelli R."/>
            <person name="Piaggeschi G."/>
            <person name="Fiorini L."/>
            <person name="Bertolini E."/>
            <person name="Zapparata A."/>
            <person name="Pe M.E."/>
            <person name="Sarrocco S."/>
            <person name="Vannacci G."/>
        </authorList>
    </citation>
    <scope>NUCLEOTIDE SEQUENCE [LARGE SCALE GENOMIC DNA]</scope>
    <source>
        <strain evidence="2">T6776</strain>
    </source>
</reference>
<evidence type="ECO:0000313" key="2">
    <source>
        <dbReference type="Proteomes" id="UP000034112"/>
    </source>
</evidence>
<evidence type="ECO:0000313" key="1">
    <source>
        <dbReference type="EMBL" id="KKO96785.1"/>
    </source>
</evidence>
<protein>
    <submittedName>
        <fullName evidence="1">Uncharacterized protein</fullName>
    </submittedName>
</protein>
<proteinExistence type="predicted"/>
<dbReference type="Proteomes" id="UP000034112">
    <property type="component" value="Unassembled WGS sequence"/>
</dbReference>
<organism evidence="1 2">
    <name type="scientific">Trichoderma harzianum</name>
    <name type="common">Hypocrea lixii</name>
    <dbReference type="NCBI Taxonomy" id="5544"/>
    <lineage>
        <taxon>Eukaryota</taxon>
        <taxon>Fungi</taxon>
        <taxon>Dikarya</taxon>
        <taxon>Ascomycota</taxon>
        <taxon>Pezizomycotina</taxon>
        <taxon>Sordariomycetes</taxon>
        <taxon>Hypocreomycetidae</taxon>
        <taxon>Hypocreales</taxon>
        <taxon>Hypocreaceae</taxon>
        <taxon>Trichoderma</taxon>
    </lineage>
</organism>
<dbReference type="AlphaFoldDB" id="A0A0F9WUD7"/>